<reference evidence="10" key="2">
    <citation type="journal article" date="2010" name="Stand. Genomic Sci.">
        <title>Complete genome sequence of Thermaerobacter marianensis type strain (7p75aT).</title>
        <authorList>
            <person name="Han C."/>
            <person name="Gu W."/>
            <person name="Zhang X."/>
            <person name="Lapidus A."/>
            <person name="Nolan M."/>
            <person name="Copeland A."/>
            <person name="Lucas S."/>
            <person name="Glavina Del Rio T."/>
            <person name="Tice H."/>
            <person name="Cheng J."/>
            <person name="Tapia R."/>
            <person name="Goodwin L."/>
            <person name="Pitluck S."/>
            <person name="Pagani I."/>
            <person name="Ivanova N."/>
            <person name="Mavromatis K."/>
            <person name="Mikhailova N."/>
            <person name="Pati A."/>
            <person name="Chen A."/>
            <person name="Palaniappan K."/>
            <person name="Land M."/>
            <person name="Hauser L."/>
            <person name="Chang Y."/>
            <person name="Jeffries C."/>
            <person name="Schneider S."/>
            <person name="Rohde M."/>
            <person name="Goker M."/>
            <person name="Pukall R."/>
            <person name="Woyke T."/>
            <person name="Bristow J."/>
            <person name="Eisen J."/>
            <person name="Markowitz V."/>
            <person name="Hugenholtz P."/>
            <person name="Kyrpides N."/>
            <person name="Klenk H."/>
            <person name="Detter J."/>
        </authorList>
    </citation>
    <scope>NUCLEOTIDE SEQUENCE [LARGE SCALE GENOMIC DNA]</scope>
    <source>
        <strain evidence="10">ATCC 700841 / DSM 12885 / JCM 10246 / 7p75a</strain>
    </source>
</reference>
<name>E6SHP5_THEM7</name>
<feature type="domain" description="Penicillin-binding protein transpeptidase" evidence="6">
    <location>
        <begin position="429"/>
        <end position="786"/>
    </location>
</feature>
<dbReference type="Gene3D" id="3.30.1390.30">
    <property type="entry name" value="Penicillin-binding protein 2a, domain 3"/>
    <property type="match status" value="1"/>
</dbReference>
<comment type="similarity">
    <text evidence="2">Belongs to the transpeptidase family.</text>
</comment>
<dbReference type="InterPro" id="IPR032710">
    <property type="entry name" value="NTF2-like_dom_sf"/>
</dbReference>
<dbReference type="HOGENOM" id="CLU_009289_5_2_9"/>
<dbReference type="SUPFAM" id="SSF56519">
    <property type="entry name" value="Penicillin binding protein dimerisation domain"/>
    <property type="match status" value="1"/>
</dbReference>
<dbReference type="GO" id="GO:0071555">
    <property type="term" value="P:cell wall organization"/>
    <property type="evidence" value="ECO:0007669"/>
    <property type="project" value="TreeGrafter"/>
</dbReference>
<dbReference type="PANTHER" id="PTHR30627:SF25">
    <property type="entry name" value="PENICILLIN-BINDING PROTEIN 3"/>
    <property type="match status" value="1"/>
</dbReference>
<dbReference type="GO" id="GO:0005886">
    <property type="term" value="C:plasma membrane"/>
    <property type="evidence" value="ECO:0007669"/>
    <property type="project" value="TreeGrafter"/>
</dbReference>
<evidence type="ECO:0000256" key="3">
    <source>
        <dbReference type="ARBA" id="ARBA00023136"/>
    </source>
</evidence>
<evidence type="ECO:0000259" key="7">
    <source>
        <dbReference type="Pfam" id="PF03717"/>
    </source>
</evidence>
<keyword evidence="5" id="KW-0812">Transmembrane</keyword>
<dbReference type="InterPro" id="IPR005311">
    <property type="entry name" value="PBP_dimer"/>
</dbReference>
<dbReference type="InterPro" id="IPR012338">
    <property type="entry name" value="Beta-lactam/transpept-like"/>
</dbReference>
<evidence type="ECO:0000259" key="8">
    <source>
        <dbReference type="Pfam" id="PF05223"/>
    </source>
</evidence>
<accession>E6SHP5</accession>
<reference evidence="9 10" key="1">
    <citation type="journal article" date="2010" name="Stand. Genomic Sci.">
        <title>Complete genome sequence of Thermaerobacter marianensis type strain (7p75a).</title>
        <authorList>
            <person name="Han C."/>
            <person name="Gu W."/>
            <person name="Zhang X."/>
            <person name="Lapidus A."/>
            <person name="Nolan M."/>
            <person name="Copeland A."/>
            <person name="Lucas S."/>
            <person name="Del Rio T.G."/>
            <person name="Tice H."/>
            <person name="Cheng J.F."/>
            <person name="Tapia R."/>
            <person name="Goodwin L."/>
            <person name="Pitluck S."/>
            <person name="Pagani I."/>
            <person name="Ivanova N."/>
            <person name="Mavromatis K."/>
            <person name="Mikhailova N."/>
            <person name="Pati A."/>
            <person name="Chen A."/>
            <person name="Palaniappan K."/>
            <person name="Land M."/>
            <person name="Hauser L."/>
            <person name="Chang Y.J."/>
            <person name="Jeffries C.D."/>
            <person name="Schneider S."/>
            <person name="Rohde M."/>
            <person name="Goker M."/>
            <person name="Pukall R."/>
            <person name="Woyke T."/>
            <person name="Bristow J."/>
            <person name="Eisen J.A."/>
            <person name="Markowitz V."/>
            <person name="Hugenholtz P."/>
            <person name="Kyrpides N.C."/>
            <person name="Klenk H.P."/>
            <person name="Detter J.C."/>
        </authorList>
    </citation>
    <scope>NUCLEOTIDE SEQUENCE [LARGE SCALE GENOMIC DNA]</scope>
    <source>
        <strain evidence="10">ATCC 700841 / DSM 12885 / JCM 10246 / 7p75a</strain>
    </source>
</reference>
<dbReference type="Pfam" id="PF05223">
    <property type="entry name" value="MecA_N"/>
    <property type="match status" value="1"/>
</dbReference>
<feature type="compositionally biased region" description="Gly residues" evidence="4">
    <location>
        <begin position="672"/>
        <end position="686"/>
    </location>
</feature>
<organism evidence="9 10">
    <name type="scientific">Thermaerobacter marianensis (strain ATCC 700841 / DSM 12885 / JCM 10246 / 7p75a)</name>
    <dbReference type="NCBI Taxonomy" id="644966"/>
    <lineage>
        <taxon>Bacteria</taxon>
        <taxon>Bacillati</taxon>
        <taxon>Bacillota</taxon>
        <taxon>Clostridia</taxon>
        <taxon>Eubacteriales</taxon>
        <taxon>Clostridiales Family XVII. Incertae Sedis</taxon>
        <taxon>Thermaerobacter</taxon>
    </lineage>
</organism>
<dbReference type="Gene3D" id="3.90.1310.10">
    <property type="entry name" value="Penicillin-binding protein 2a (Domain 2)"/>
    <property type="match status" value="1"/>
</dbReference>
<evidence type="ECO:0000256" key="1">
    <source>
        <dbReference type="ARBA" id="ARBA00004370"/>
    </source>
</evidence>
<keyword evidence="10" id="KW-1185">Reference proteome</keyword>
<evidence type="ECO:0000256" key="4">
    <source>
        <dbReference type="SAM" id="MobiDB-lite"/>
    </source>
</evidence>
<keyword evidence="5" id="KW-1133">Transmembrane helix</keyword>
<protein>
    <submittedName>
        <fullName evidence="9">Peptidoglycan glycosyltransferase</fullName>
        <ecNumber evidence="9">2.4.1.129</ecNumber>
    </submittedName>
</protein>
<dbReference type="InterPro" id="IPR007887">
    <property type="entry name" value="MecA_N"/>
</dbReference>
<evidence type="ECO:0000259" key="6">
    <source>
        <dbReference type="Pfam" id="PF00905"/>
    </source>
</evidence>
<keyword evidence="9" id="KW-0808">Transferase</keyword>
<sequence length="809" mass="86560">MQPAEEVRAGTVNHPKGDAWRRNGGRVGPALPGPSPCSRAEEPGLARRDRDRDSVRGGRWRPVAVAAWATLLLVAVLLAGCRQAPGPDEVLRQYLDAWQRQDYAGMYALLDTASREAVAEQDFTDRYRRIEEGIERTGLTAQVRVPEDFRPQGDEVSLSFEARWETALAGTFTQQYTARLVREEEGWRVRWTPSLIFPGLEEGDKVRAQTLPARRGSLLDRQGRPLAVDEPARAIGLVPGKMTPDSARRLAEVLGITPEAVERQLQQPWVRDDLFVPVVTWPAARAEDAGEALRAIPGVLVSSSRETARWYPNGALAAHTLGYTGPITAEELTAERRQAGYGETDRIGKQGLERAMEEQLRGRHGGRIWIERADGSEGPEIARRDPQPGRDLRLTLDLDVQRALEQVLDETVGDGRQGSGSGRLDGQAAAVVLDPATGDVLALASRPAFDPNRLADGITAEEWQQLSDDSRAPLYHKALSPLPPGSTFKPFTAAVALETGVITPDTDFGPSPEAWQKDASWGDYYVRRVPHPPGRVNLIRALAWSDNVYFARVGLQLGTERFTQGLARFGLGAEFPFDLPVRAGQVAGEGGIRSEIQLADSAYGQGEVQLSPLQLATMYTAFVRDGDVVRPRLVLGTAGEEPAREGAGRGAPAGEERAGQGEDAGEAAGKDQGVGGGAPPAGGDQGASGPASGAQAGGPDLLARGAVSPATARVIRDALRQVVTDPAGTARALAAVRGWTVAGKTGTAQVASGETGARWRWFAGWAAPAGGERARYVIAVAVHQLGAADEGTPNPAVTVAGRFFSRIRP</sequence>
<dbReference type="Gene3D" id="3.10.450.100">
    <property type="entry name" value="NTF2-like, domain 1"/>
    <property type="match status" value="1"/>
</dbReference>
<feature type="compositionally biased region" description="Basic and acidic residues" evidence="4">
    <location>
        <begin position="39"/>
        <end position="53"/>
    </location>
</feature>
<dbReference type="InterPro" id="IPR036138">
    <property type="entry name" value="PBP_dimer_sf"/>
</dbReference>
<dbReference type="EC" id="2.4.1.129" evidence="9"/>
<proteinExistence type="inferred from homology"/>
<dbReference type="Proteomes" id="UP000008915">
    <property type="component" value="Chromosome"/>
</dbReference>
<dbReference type="PANTHER" id="PTHR30627">
    <property type="entry name" value="PEPTIDOGLYCAN D,D-TRANSPEPTIDASE"/>
    <property type="match status" value="1"/>
</dbReference>
<dbReference type="eggNOG" id="COG0768">
    <property type="taxonomic scope" value="Bacteria"/>
</dbReference>
<dbReference type="GO" id="GO:0046677">
    <property type="term" value="P:response to antibiotic"/>
    <property type="evidence" value="ECO:0007669"/>
    <property type="project" value="InterPro"/>
</dbReference>
<evidence type="ECO:0000313" key="10">
    <source>
        <dbReference type="Proteomes" id="UP000008915"/>
    </source>
</evidence>
<dbReference type="InterPro" id="IPR050515">
    <property type="entry name" value="Beta-lactam/transpept"/>
</dbReference>
<dbReference type="GO" id="GO:0008658">
    <property type="term" value="F:penicillin binding"/>
    <property type="evidence" value="ECO:0007669"/>
    <property type="project" value="InterPro"/>
</dbReference>
<keyword evidence="3 5" id="KW-0472">Membrane</keyword>
<dbReference type="STRING" id="644966.Tmar_0621"/>
<evidence type="ECO:0000313" key="9">
    <source>
        <dbReference type="EMBL" id="ADU50742.1"/>
    </source>
</evidence>
<feature type="region of interest" description="Disordered" evidence="4">
    <location>
        <begin position="636"/>
        <end position="702"/>
    </location>
</feature>
<keyword evidence="9" id="KW-0328">Glycosyltransferase</keyword>
<evidence type="ECO:0000256" key="5">
    <source>
        <dbReference type="SAM" id="Phobius"/>
    </source>
</evidence>
<dbReference type="SUPFAM" id="SSF54427">
    <property type="entry name" value="NTF2-like"/>
    <property type="match status" value="1"/>
</dbReference>
<dbReference type="Gene3D" id="3.40.710.10">
    <property type="entry name" value="DD-peptidase/beta-lactamase superfamily"/>
    <property type="match status" value="1"/>
</dbReference>
<feature type="domain" description="Penicillin-binding protein dimerisation" evidence="7">
    <location>
        <begin position="211"/>
        <end position="375"/>
    </location>
</feature>
<feature type="domain" description="NTF2-like N-terminal transpeptidase" evidence="8">
    <location>
        <begin position="87"/>
        <end position="204"/>
    </location>
</feature>
<feature type="transmembrane region" description="Helical" evidence="5">
    <location>
        <begin position="60"/>
        <end position="80"/>
    </location>
</feature>
<dbReference type="SUPFAM" id="SSF56601">
    <property type="entry name" value="beta-lactamase/transpeptidase-like"/>
    <property type="match status" value="1"/>
</dbReference>
<feature type="region of interest" description="Disordered" evidence="4">
    <location>
        <begin position="1"/>
        <end position="53"/>
    </location>
</feature>
<dbReference type="InterPro" id="IPR001460">
    <property type="entry name" value="PCN-bd_Tpept"/>
</dbReference>
<comment type="subcellular location">
    <subcellularLocation>
        <location evidence="1">Membrane</location>
    </subcellularLocation>
</comment>
<dbReference type="KEGG" id="tmr:Tmar_0621"/>
<dbReference type="EMBL" id="CP002344">
    <property type="protein sequence ID" value="ADU50742.1"/>
    <property type="molecule type" value="Genomic_DNA"/>
</dbReference>
<evidence type="ECO:0000256" key="2">
    <source>
        <dbReference type="ARBA" id="ARBA00007171"/>
    </source>
</evidence>
<gene>
    <name evidence="9" type="ordered locus">Tmar_0621</name>
</gene>
<dbReference type="GO" id="GO:0016757">
    <property type="term" value="F:glycosyltransferase activity"/>
    <property type="evidence" value="ECO:0007669"/>
    <property type="project" value="UniProtKB-KW"/>
</dbReference>
<feature type="compositionally biased region" description="Low complexity" evidence="4">
    <location>
        <begin position="687"/>
        <end position="700"/>
    </location>
</feature>
<dbReference type="Pfam" id="PF03717">
    <property type="entry name" value="PBP_dimer"/>
    <property type="match status" value="1"/>
</dbReference>
<dbReference type="Pfam" id="PF00905">
    <property type="entry name" value="Transpeptidase"/>
    <property type="match status" value="1"/>
</dbReference>
<dbReference type="AlphaFoldDB" id="E6SHP5"/>